<sequence>MVRLASSLSVVMVTVVAICIVGCGSQSETQKLPERPLRKMKSLLKRGLYEQAWQLSPEVLKLHGDDADVIASIAQLAYEIKKPDQTAKLLAQACEAEAYANPSRVQQAMIAFVGVGRLHDAMQLLETAVQRNPDQQGTRRLLFDLTMGTEERLRGLNHGRVLVRQRQFDLELLTTLSNTERRTLEAAPLETMTSRNADDLRPLVGSAKTKFDEGDYQAAIDELKKITERHPDYVPAQSLLGRSYAASNRFAELERWAASQPPGTEAAPGYWIALGDWARGKGMIQPAMRAYWEAARRDPDAMESWSKLSTSIAQLRDEDSTAASSISDDVFDAIQRRNTLLSKFNQLKNRFERTGNISREIAADIIRILVDLGRLWEAEAWASVAMSLPENDDIPLAELRGSVIRQLTNETPWQIATNRPELQLDLTRFRLPSIARINSDRNADVAKSNGSSSQMPGSQASGDGDLINRAWRLEDEASARGLDFFGRTSDHLDQAGIMLHETLGCGGGTIDFDLDGWSDLYLMAAGGKPGQLDSAANALIRNYSGQFGEVTRQSQTGHRGFGQGVAVGDINEDGFPDLLLLNYGPNALLINNGDGSFSDRTDRWNLNFDADTQITWSTSGAIADVDGDGLSDVVVVNYCAGLEPSIETCPMADSESFRSCSPVKFPGHVDWILKTRGDGTFVNQTEAWSMAPDVVGRGLGVVVGQLDSTTGIDVLITNDMTNNHYWSCSKTNSDKSSEAMTELLMIESAMVRGVGADDRSLAQGSMGIATGDFDLDGDADFYVTNFDNEYNILHEQRSNGMWQDQTSSRGLVKPTMPLVGFGTEAINLDNDGNLELVVSNGHVDLFSRGEDRALYAQPMQIFQRLESGLFAATETSVAGNYLRNSHVGRALWTIDADRDGRMDLAVTHQTEPVSLLINRCEPAGHWIDIRLSGRTCGRDAIGATVTVAFGGQTRTTFQSAGDGYMCSNQRGLHVGLGLAEPESGPVCDVTIQWPDGSRQVHPGLAVDASYSVTEMDETAFQLP</sequence>
<dbReference type="Gene3D" id="1.25.40.10">
    <property type="entry name" value="Tetratricopeptide repeat domain"/>
    <property type="match status" value="2"/>
</dbReference>
<feature type="region of interest" description="Disordered" evidence="2">
    <location>
        <begin position="442"/>
        <end position="464"/>
    </location>
</feature>
<gene>
    <name evidence="4" type="ORF">Poly59_37490</name>
</gene>
<dbReference type="SUPFAM" id="SSF69318">
    <property type="entry name" value="Integrin alpha N-terminal domain"/>
    <property type="match status" value="1"/>
</dbReference>
<proteinExistence type="predicted"/>
<dbReference type="SUPFAM" id="SSF48452">
    <property type="entry name" value="TPR-like"/>
    <property type="match status" value="2"/>
</dbReference>
<dbReference type="InterPro" id="IPR028994">
    <property type="entry name" value="Integrin_alpha_N"/>
</dbReference>
<dbReference type="EMBL" id="SJPX01000004">
    <property type="protein sequence ID" value="TWU49135.1"/>
    <property type="molecule type" value="Genomic_DNA"/>
</dbReference>
<feature type="domain" description="ASPIC/UnbV" evidence="3">
    <location>
        <begin position="940"/>
        <end position="1010"/>
    </location>
</feature>
<accession>A0A5C6EL07</accession>
<comment type="caution">
    <text evidence="4">The sequence shown here is derived from an EMBL/GenBank/DDBJ whole genome shotgun (WGS) entry which is preliminary data.</text>
</comment>
<evidence type="ECO:0000256" key="1">
    <source>
        <dbReference type="ARBA" id="ARBA00022729"/>
    </source>
</evidence>
<dbReference type="OrthoDB" id="219616at2"/>
<dbReference type="InterPro" id="IPR011519">
    <property type="entry name" value="UnbV_ASPIC"/>
</dbReference>
<keyword evidence="1" id="KW-0732">Signal</keyword>
<feature type="compositionally biased region" description="Polar residues" evidence="2">
    <location>
        <begin position="448"/>
        <end position="461"/>
    </location>
</feature>
<dbReference type="RefSeq" id="WP_146535444.1">
    <property type="nucleotide sequence ID" value="NZ_SJPX01000004.1"/>
</dbReference>
<evidence type="ECO:0000259" key="3">
    <source>
        <dbReference type="Pfam" id="PF07593"/>
    </source>
</evidence>
<dbReference type="Gene3D" id="2.130.10.130">
    <property type="entry name" value="Integrin alpha, N-terminal"/>
    <property type="match status" value="2"/>
</dbReference>
<dbReference type="InterPro" id="IPR011990">
    <property type="entry name" value="TPR-like_helical_dom_sf"/>
</dbReference>
<dbReference type="Proteomes" id="UP000317977">
    <property type="component" value="Unassembled WGS sequence"/>
</dbReference>
<dbReference type="Pfam" id="PF07593">
    <property type="entry name" value="UnbV_ASPIC"/>
    <property type="match status" value="1"/>
</dbReference>
<dbReference type="Pfam" id="PF13517">
    <property type="entry name" value="FG-GAP_3"/>
    <property type="match status" value="1"/>
</dbReference>
<dbReference type="PANTHER" id="PTHR16026">
    <property type="entry name" value="CARTILAGE ACIDIC PROTEIN 1"/>
    <property type="match status" value="1"/>
</dbReference>
<evidence type="ECO:0000313" key="5">
    <source>
        <dbReference type="Proteomes" id="UP000317977"/>
    </source>
</evidence>
<dbReference type="AlphaFoldDB" id="A0A5C6EL07"/>
<dbReference type="PANTHER" id="PTHR16026:SF0">
    <property type="entry name" value="CARTILAGE ACIDIC PROTEIN 1"/>
    <property type="match status" value="1"/>
</dbReference>
<organism evidence="4 5">
    <name type="scientific">Rubripirellula reticaptiva</name>
    <dbReference type="NCBI Taxonomy" id="2528013"/>
    <lineage>
        <taxon>Bacteria</taxon>
        <taxon>Pseudomonadati</taxon>
        <taxon>Planctomycetota</taxon>
        <taxon>Planctomycetia</taxon>
        <taxon>Pirellulales</taxon>
        <taxon>Pirellulaceae</taxon>
        <taxon>Rubripirellula</taxon>
    </lineage>
</organism>
<dbReference type="Pfam" id="PF14559">
    <property type="entry name" value="TPR_19"/>
    <property type="match status" value="1"/>
</dbReference>
<reference evidence="4 5" key="1">
    <citation type="submission" date="2019-02" db="EMBL/GenBank/DDBJ databases">
        <title>Deep-cultivation of Planctomycetes and their phenomic and genomic characterization uncovers novel biology.</title>
        <authorList>
            <person name="Wiegand S."/>
            <person name="Jogler M."/>
            <person name="Boedeker C."/>
            <person name="Pinto D."/>
            <person name="Vollmers J."/>
            <person name="Rivas-Marin E."/>
            <person name="Kohn T."/>
            <person name="Peeters S.H."/>
            <person name="Heuer A."/>
            <person name="Rast P."/>
            <person name="Oberbeckmann S."/>
            <person name="Bunk B."/>
            <person name="Jeske O."/>
            <person name="Meyerdierks A."/>
            <person name="Storesund J.E."/>
            <person name="Kallscheuer N."/>
            <person name="Luecker S."/>
            <person name="Lage O.M."/>
            <person name="Pohl T."/>
            <person name="Merkel B.J."/>
            <person name="Hornburger P."/>
            <person name="Mueller R.-W."/>
            <person name="Bruemmer F."/>
            <person name="Labrenz M."/>
            <person name="Spormann A.M."/>
            <person name="Op Den Camp H."/>
            <person name="Overmann J."/>
            <person name="Amann R."/>
            <person name="Jetten M.S.M."/>
            <person name="Mascher T."/>
            <person name="Medema M.H."/>
            <person name="Devos D.P."/>
            <person name="Kaster A.-K."/>
            <person name="Ovreas L."/>
            <person name="Rohde M."/>
            <person name="Galperin M.Y."/>
            <person name="Jogler C."/>
        </authorList>
    </citation>
    <scope>NUCLEOTIDE SEQUENCE [LARGE SCALE GENOMIC DNA]</scope>
    <source>
        <strain evidence="4 5">Poly59</strain>
    </source>
</reference>
<name>A0A5C6EL07_9BACT</name>
<protein>
    <submittedName>
        <fullName evidence="4">Tetratricopeptide repeat protein</fullName>
    </submittedName>
</protein>
<evidence type="ECO:0000256" key="2">
    <source>
        <dbReference type="SAM" id="MobiDB-lite"/>
    </source>
</evidence>
<keyword evidence="5" id="KW-1185">Reference proteome</keyword>
<dbReference type="InterPro" id="IPR013517">
    <property type="entry name" value="FG-GAP"/>
</dbReference>
<evidence type="ECO:0000313" key="4">
    <source>
        <dbReference type="EMBL" id="TWU49135.1"/>
    </source>
</evidence>
<dbReference type="InterPro" id="IPR027039">
    <property type="entry name" value="Crtac1"/>
</dbReference>